<dbReference type="InterPro" id="IPR011009">
    <property type="entry name" value="Kinase-like_dom_sf"/>
</dbReference>
<protein>
    <recommendedName>
        <fullName evidence="8">Dual serine/threonine and tyrosine protein kinase</fullName>
        <ecNumber evidence="2">2.7.12.1</ecNumber>
    </recommendedName>
    <alternativeName>
        <fullName evidence="10">Dusty protein kinase</fullName>
    </alternativeName>
    <alternativeName>
        <fullName evidence="9">Receptor-interacting serine/threonine-protein kinase 5</fullName>
    </alternativeName>
</protein>
<evidence type="ECO:0000256" key="11">
    <source>
        <dbReference type="ARBA" id="ARBA00049003"/>
    </source>
</evidence>
<evidence type="ECO:0000256" key="6">
    <source>
        <dbReference type="ARBA" id="ARBA00022777"/>
    </source>
</evidence>
<dbReference type="STRING" id="7070.A0A139WP41"/>
<dbReference type="PANTHER" id="PTHR46392">
    <property type="entry name" value="DUAL SERINE/THREONINE AND TYROSINE PROTEIN KINASE"/>
    <property type="match status" value="1"/>
</dbReference>
<dbReference type="GO" id="GO:0045743">
    <property type="term" value="P:positive regulation of fibroblast growth factor receptor signaling pathway"/>
    <property type="evidence" value="ECO:0000318"/>
    <property type="project" value="GO_Central"/>
</dbReference>
<comment type="subcellular location">
    <subcellularLocation>
        <location evidence="1">Cytoplasm</location>
    </subcellularLocation>
</comment>
<gene>
    <name evidence="15" type="primary">AUGUSTUS-3.0.2_34518</name>
    <name evidence="15" type="ORF">TcasGA2_TC034518</name>
</gene>
<dbReference type="AlphaFoldDB" id="A0A139WP41"/>
<evidence type="ECO:0000256" key="5">
    <source>
        <dbReference type="ARBA" id="ARBA00022679"/>
    </source>
</evidence>
<dbReference type="InParanoid" id="A0A139WP41"/>
<dbReference type="SUPFAM" id="SSF56112">
    <property type="entry name" value="Protein kinase-like (PK-like)"/>
    <property type="match status" value="1"/>
</dbReference>
<dbReference type="OMA" id="VTRMVWE"/>
<evidence type="ECO:0000256" key="7">
    <source>
        <dbReference type="ARBA" id="ARBA00023137"/>
    </source>
</evidence>
<evidence type="ECO:0000256" key="9">
    <source>
        <dbReference type="ARBA" id="ARBA00041268"/>
    </source>
</evidence>
<keyword evidence="4" id="KW-0723">Serine/threonine-protein kinase</keyword>
<dbReference type="GO" id="GO:0005524">
    <property type="term" value="F:ATP binding"/>
    <property type="evidence" value="ECO:0007669"/>
    <property type="project" value="InterPro"/>
</dbReference>
<comment type="catalytic activity">
    <reaction evidence="11">
        <text>L-seryl-[protein] + ATP = O-phospho-L-seryl-[protein] + ADP + H(+)</text>
        <dbReference type="Rhea" id="RHEA:17989"/>
        <dbReference type="Rhea" id="RHEA-COMP:9863"/>
        <dbReference type="Rhea" id="RHEA-COMP:11604"/>
        <dbReference type="ChEBI" id="CHEBI:15378"/>
        <dbReference type="ChEBI" id="CHEBI:29999"/>
        <dbReference type="ChEBI" id="CHEBI:30616"/>
        <dbReference type="ChEBI" id="CHEBI:83421"/>
        <dbReference type="ChEBI" id="CHEBI:456216"/>
        <dbReference type="EC" id="2.7.12.1"/>
    </reaction>
</comment>
<reference evidence="15 16" key="1">
    <citation type="journal article" date="2008" name="Nature">
        <title>The genome of the model beetle and pest Tribolium castaneum.</title>
        <authorList>
            <consortium name="Tribolium Genome Sequencing Consortium"/>
            <person name="Richards S."/>
            <person name="Gibbs R.A."/>
            <person name="Weinstock G.M."/>
            <person name="Brown S.J."/>
            <person name="Denell R."/>
            <person name="Beeman R.W."/>
            <person name="Gibbs R."/>
            <person name="Beeman R.W."/>
            <person name="Brown S.J."/>
            <person name="Bucher G."/>
            <person name="Friedrich M."/>
            <person name="Grimmelikhuijzen C.J."/>
            <person name="Klingler M."/>
            <person name="Lorenzen M."/>
            <person name="Richards S."/>
            <person name="Roth S."/>
            <person name="Schroder R."/>
            <person name="Tautz D."/>
            <person name="Zdobnov E.M."/>
            <person name="Muzny D."/>
            <person name="Gibbs R.A."/>
            <person name="Weinstock G.M."/>
            <person name="Attaway T."/>
            <person name="Bell S."/>
            <person name="Buhay C.J."/>
            <person name="Chandrabose M.N."/>
            <person name="Chavez D."/>
            <person name="Clerk-Blankenburg K.P."/>
            <person name="Cree A."/>
            <person name="Dao M."/>
            <person name="Davis C."/>
            <person name="Chacko J."/>
            <person name="Dinh H."/>
            <person name="Dugan-Rocha S."/>
            <person name="Fowler G."/>
            <person name="Garner T.T."/>
            <person name="Garnes J."/>
            <person name="Gnirke A."/>
            <person name="Hawes A."/>
            <person name="Hernandez J."/>
            <person name="Hines S."/>
            <person name="Holder M."/>
            <person name="Hume J."/>
            <person name="Jhangiani S.N."/>
            <person name="Joshi V."/>
            <person name="Khan Z.M."/>
            <person name="Jackson L."/>
            <person name="Kovar C."/>
            <person name="Kowis A."/>
            <person name="Lee S."/>
            <person name="Lewis L.R."/>
            <person name="Margolis J."/>
            <person name="Morgan M."/>
            <person name="Nazareth L.V."/>
            <person name="Nguyen N."/>
            <person name="Okwuonu G."/>
            <person name="Parker D."/>
            <person name="Richards S."/>
            <person name="Ruiz S.J."/>
            <person name="Santibanez J."/>
            <person name="Savard J."/>
            <person name="Scherer S.E."/>
            <person name="Schneider B."/>
            <person name="Sodergren E."/>
            <person name="Tautz D."/>
            <person name="Vattahil S."/>
            <person name="Villasana D."/>
            <person name="White C.S."/>
            <person name="Wright R."/>
            <person name="Park Y."/>
            <person name="Beeman R.W."/>
            <person name="Lord J."/>
            <person name="Oppert B."/>
            <person name="Lorenzen M."/>
            <person name="Brown S."/>
            <person name="Wang L."/>
            <person name="Savard J."/>
            <person name="Tautz D."/>
            <person name="Richards S."/>
            <person name="Weinstock G."/>
            <person name="Gibbs R.A."/>
            <person name="Liu Y."/>
            <person name="Worley K."/>
            <person name="Weinstock G."/>
            <person name="Elsik C.G."/>
            <person name="Reese J.T."/>
            <person name="Elhaik E."/>
            <person name="Landan G."/>
            <person name="Graur D."/>
            <person name="Arensburger P."/>
            <person name="Atkinson P."/>
            <person name="Beeman R.W."/>
            <person name="Beidler J."/>
            <person name="Brown S.J."/>
            <person name="Demuth J.P."/>
            <person name="Drury D.W."/>
            <person name="Du Y.Z."/>
            <person name="Fujiwara H."/>
            <person name="Lorenzen M."/>
            <person name="Maselli V."/>
            <person name="Osanai M."/>
            <person name="Park Y."/>
            <person name="Robertson H.M."/>
            <person name="Tu Z."/>
            <person name="Wang J.J."/>
            <person name="Wang S."/>
            <person name="Richards S."/>
            <person name="Song H."/>
            <person name="Zhang L."/>
            <person name="Sodergren E."/>
            <person name="Werner D."/>
            <person name="Stanke M."/>
            <person name="Morgenstern B."/>
            <person name="Solovyev V."/>
            <person name="Kosarev P."/>
            <person name="Brown G."/>
            <person name="Chen H.C."/>
            <person name="Ermolaeva O."/>
            <person name="Hlavina W."/>
            <person name="Kapustin Y."/>
            <person name="Kiryutin B."/>
            <person name="Kitts P."/>
            <person name="Maglott D."/>
            <person name="Pruitt K."/>
            <person name="Sapojnikov V."/>
            <person name="Souvorov A."/>
            <person name="Mackey A.J."/>
            <person name="Waterhouse R.M."/>
            <person name="Wyder S."/>
            <person name="Zdobnov E.M."/>
            <person name="Zdobnov E.M."/>
            <person name="Wyder S."/>
            <person name="Kriventseva E.V."/>
            <person name="Kadowaki T."/>
            <person name="Bork P."/>
            <person name="Aranda M."/>
            <person name="Bao R."/>
            <person name="Beermann A."/>
            <person name="Berns N."/>
            <person name="Bolognesi R."/>
            <person name="Bonneton F."/>
            <person name="Bopp D."/>
            <person name="Brown S.J."/>
            <person name="Bucher G."/>
            <person name="Butts T."/>
            <person name="Chaumot A."/>
            <person name="Denell R.E."/>
            <person name="Ferrier D.E."/>
            <person name="Friedrich M."/>
            <person name="Gordon C.M."/>
            <person name="Jindra M."/>
            <person name="Klingler M."/>
            <person name="Lan Q."/>
            <person name="Lattorff H.M."/>
            <person name="Laudet V."/>
            <person name="von Levetsow C."/>
            <person name="Liu Z."/>
            <person name="Lutz R."/>
            <person name="Lynch J.A."/>
            <person name="da Fonseca R.N."/>
            <person name="Posnien N."/>
            <person name="Reuter R."/>
            <person name="Roth S."/>
            <person name="Savard J."/>
            <person name="Schinko J.B."/>
            <person name="Schmitt C."/>
            <person name="Schoppmeier M."/>
            <person name="Schroder R."/>
            <person name="Shippy T.D."/>
            <person name="Simonnet F."/>
            <person name="Marques-Souza H."/>
            <person name="Tautz D."/>
            <person name="Tomoyasu Y."/>
            <person name="Trauner J."/>
            <person name="Van der Zee M."/>
            <person name="Vervoort M."/>
            <person name="Wittkopp N."/>
            <person name="Wimmer E.A."/>
            <person name="Yang X."/>
            <person name="Jones A.K."/>
            <person name="Sattelle D.B."/>
            <person name="Ebert P.R."/>
            <person name="Nelson D."/>
            <person name="Scott J.G."/>
            <person name="Beeman R.W."/>
            <person name="Muthukrishnan S."/>
            <person name="Kramer K.J."/>
            <person name="Arakane Y."/>
            <person name="Beeman R.W."/>
            <person name="Zhu Q."/>
            <person name="Hogenkamp D."/>
            <person name="Dixit R."/>
            <person name="Oppert B."/>
            <person name="Jiang H."/>
            <person name="Zou Z."/>
            <person name="Marshall J."/>
            <person name="Elpidina E."/>
            <person name="Vinokurov K."/>
            <person name="Oppert C."/>
            <person name="Zou Z."/>
            <person name="Evans J."/>
            <person name="Lu Z."/>
            <person name="Zhao P."/>
            <person name="Sumathipala N."/>
            <person name="Altincicek B."/>
            <person name="Vilcinskas A."/>
            <person name="Williams M."/>
            <person name="Hultmark D."/>
            <person name="Hetru C."/>
            <person name="Jiang H."/>
            <person name="Grimmelikhuijzen C.J."/>
            <person name="Hauser F."/>
            <person name="Cazzamali G."/>
            <person name="Williamson M."/>
            <person name="Park Y."/>
            <person name="Li B."/>
            <person name="Tanaka Y."/>
            <person name="Predel R."/>
            <person name="Neupert S."/>
            <person name="Schachtner J."/>
            <person name="Verleyen P."/>
            <person name="Raible F."/>
            <person name="Bork P."/>
            <person name="Friedrich M."/>
            <person name="Walden K.K."/>
            <person name="Robertson H.M."/>
            <person name="Angeli S."/>
            <person name="Foret S."/>
            <person name="Bucher G."/>
            <person name="Schuetz S."/>
            <person name="Maleszka R."/>
            <person name="Wimmer E.A."/>
            <person name="Beeman R.W."/>
            <person name="Lorenzen M."/>
            <person name="Tomoyasu Y."/>
            <person name="Miller S.C."/>
            <person name="Grossmann D."/>
            <person name="Bucher G."/>
        </authorList>
    </citation>
    <scope>NUCLEOTIDE SEQUENCE [LARGE SCALE GENOMIC DNA]</scope>
    <source>
        <strain evidence="15 16">Georgia GA2</strain>
    </source>
</reference>
<comment type="catalytic activity">
    <reaction evidence="12">
        <text>L-threonyl-[protein] + ATP = O-phospho-L-threonyl-[protein] + ADP + H(+)</text>
        <dbReference type="Rhea" id="RHEA:46608"/>
        <dbReference type="Rhea" id="RHEA-COMP:11060"/>
        <dbReference type="Rhea" id="RHEA-COMP:11605"/>
        <dbReference type="ChEBI" id="CHEBI:15378"/>
        <dbReference type="ChEBI" id="CHEBI:30013"/>
        <dbReference type="ChEBI" id="CHEBI:30616"/>
        <dbReference type="ChEBI" id="CHEBI:61977"/>
        <dbReference type="ChEBI" id="CHEBI:456216"/>
        <dbReference type="EC" id="2.7.12.1"/>
    </reaction>
</comment>
<evidence type="ECO:0000313" key="15">
    <source>
        <dbReference type="EMBL" id="KYB29627.1"/>
    </source>
</evidence>
<dbReference type="PROSITE" id="PS50011">
    <property type="entry name" value="PROTEIN_KINASE_DOM"/>
    <property type="match status" value="1"/>
</dbReference>
<dbReference type="EC" id="2.7.12.1" evidence="2"/>
<dbReference type="PROSITE" id="PS00108">
    <property type="entry name" value="PROTEIN_KINASE_ST"/>
    <property type="match status" value="1"/>
</dbReference>
<evidence type="ECO:0000256" key="1">
    <source>
        <dbReference type="ARBA" id="ARBA00004496"/>
    </source>
</evidence>
<feature type="domain" description="Protein kinase" evidence="14">
    <location>
        <begin position="421"/>
        <end position="712"/>
    </location>
</feature>
<keyword evidence="7" id="KW-0829">Tyrosine-protein kinase</keyword>
<dbReference type="GO" id="GO:0005737">
    <property type="term" value="C:cytoplasm"/>
    <property type="evidence" value="ECO:0000318"/>
    <property type="project" value="GO_Central"/>
</dbReference>
<evidence type="ECO:0000256" key="2">
    <source>
        <dbReference type="ARBA" id="ARBA00013203"/>
    </source>
</evidence>
<keyword evidence="3" id="KW-0963">Cytoplasm</keyword>
<evidence type="ECO:0000259" key="14">
    <source>
        <dbReference type="PROSITE" id="PS50011"/>
    </source>
</evidence>
<dbReference type="GO" id="GO:0004713">
    <property type="term" value="F:protein tyrosine kinase activity"/>
    <property type="evidence" value="ECO:0007669"/>
    <property type="project" value="UniProtKB-KW"/>
</dbReference>
<comment type="catalytic activity">
    <reaction evidence="13">
        <text>L-tyrosyl-[protein] + ATP = O-phospho-L-tyrosyl-[protein] + ADP + H(+)</text>
        <dbReference type="Rhea" id="RHEA:10596"/>
        <dbReference type="Rhea" id="RHEA-COMP:10136"/>
        <dbReference type="Rhea" id="RHEA-COMP:20101"/>
        <dbReference type="ChEBI" id="CHEBI:15378"/>
        <dbReference type="ChEBI" id="CHEBI:30616"/>
        <dbReference type="ChEBI" id="CHEBI:46858"/>
        <dbReference type="ChEBI" id="CHEBI:61978"/>
        <dbReference type="ChEBI" id="CHEBI:456216"/>
        <dbReference type="EC" id="2.7.12.1"/>
    </reaction>
</comment>
<keyword evidence="5" id="KW-0808">Transferase</keyword>
<dbReference type="InterPro" id="IPR000719">
    <property type="entry name" value="Prot_kinase_dom"/>
</dbReference>
<evidence type="ECO:0000256" key="3">
    <source>
        <dbReference type="ARBA" id="ARBA00022490"/>
    </source>
</evidence>
<dbReference type="GO" id="GO:0070374">
    <property type="term" value="P:positive regulation of ERK1 and ERK2 cascade"/>
    <property type="evidence" value="ECO:0000318"/>
    <property type="project" value="GO_Central"/>
</dbReference>
<proteinExistence type="predicted"/>
<keyword evidence="16" id="KW-1185">Reference proteome</keyword>
<dbReference type="GO" id="GO:0004674">
    <property type="term" value="F:protein serine/threonine kinase activity"/>
    <property type="evidence" value="ECO:0007669"/>
    <property type="project" value="UniProtKB-KW"/>
</dbReference>
<evidence type="ECO:0000256" key="8">
    <source>
        <dbReference type="ARBA" id="ARBA00040421"/>
    </source>
</evidence>
<dbReference type="InterPro" id="IPR008271">
    <property type="entry name" value="Ser/Thr_kinase_AS"/>
</dbReference>
<dbReference type="PANTHER" id="PTHR46392:SF1">
    <property type="entry name" value="DUAL SERINE_THREONINE AND TYROSINE PROTEIN KINASE"/>
    <property type="match status" value="1"/>
</dbReference>
<dbReference type="GO" id="GO:0044344">
    <property type="term" value="P:cellular response to fibroblast growth factor stimulus"/>
    <property type="evidence" value="ECO:0000318"/>
    <property type="project" value="GO_Central"/>
</dbReference>
<evidence type="ECO:0000256" key="13">
    <source>
        <dbReference type="ARBA" id="ARBA00051680"/>
    </source>
</evidence>
<evidence type="ECO:0000313" key="16">
    <source>
        <dbReference type="Proteomes" id="UP000007266"/>
    </source>
</evidence>
<evidence type="ECO:0000256" key="12">
    <source>
        <dbReference type="ARBA" id="ARBA00049308"/>
    </source>
</evidence>
<dbReference type="Proteomes" id="UP000007266">
    <property type="component" value="Linkage group 1"/>
</dbReference>
<dbReference type="eggNOG" id="KOG0192">
    <property type="taxonomic scope" value="Eukaryota"/>
</dbReference>
<dbReference type="Pfam" id="PF00069">
    <property type="entry name" value="Pkinase"/>
    <property type="match status" value="1"/>
</dbReference>
<dbReference type="InterPro" id="IPR051302">
    <property type="entry name" value="Dual_SerThr-Tyr_Kinase"/>
</dbReference>
<reference evidence="15 16" key="2">
    <citation type="journal article" date="2010" name="Nucleic Acids Res.">
        <title>BeetleBase in 2010: revisions to provide comprehensive genomic information for Tribolium castaneum.</title>
        <authorList>
            <person name="Kim H.S."/>
            <person name="Murphy T."/>
            <person name="Xia J."/>
            <person name="Caragea D."/>
            <person name="Park Y."/>
            <person name="Beeman R.W."/>
            <person name="Lorenzen M.D."/>
            <person name="Butcher S."/>
            <person name="Manak J.R."/>
            <person name="Brown S.J."/>
        </authorList>
    </citation>
    <scope>GENOME REANNOTATION</scope>
    <source>
        <strain evidence="15 16">Georgia GA2</strain>
    </source>
</reference>
<dbReference type="EMBL" id="KQ971307">
    <property type="protein sequence ID" value="KYB29627.1"/>
    <property type="molecule type" value="Genomic_DNA"/>
</dbReference>
<evidence type="ECO:0000256" key="4">
    <source>
        <dbReference type="ARBA" id="ARBA00022527"/>
    </source>
</evidence>
<dbReference type="GO" id="GO:0043066">
    <property type="term" value="P:negative regulation of apoptotic process"/>
    <property type="evidence" value="ECO:0000318"/>
    <property type="project" value="GO_Central"/>
</dbReference>
<dbReference type="SMART" id="SM00220">
    <property type="entry name" value="S_TKc"/>
    <property type="match status" value="1"/>
</dbReference>
<organism evidence="15 16">
    <name type="scientific">Tribolium castaneum</name>
    <name type="common">Red flour beetle</name>
    <dbReference type="NCBI Taxonomy" id="7070"/>
    <lineage>
        <taxon>Eukaryota</taxon>
        <taxon>Metazoa</taxon>
        <taxon>Ecdysozoa</taxon>
        <taxon>Arthropoda</taxon>
        <taxon>Hexapoda</taxon>
        <taxon>Insecta</taxon>
        <taxon>Pterygota</taxon>
        <taxon>Neoptera</taxon>
        <taxon>Endopterygota</taxon>
        <taxon>Coleoptera</taxon>
        <taxon>Polyphaga</taxon>
        <taxon>Cucujiformia</taxon>
        <taxon>Tenebrionidae</taxon>
        <taxon>Tenebrionidae incertae sedis</taxon>
        <taxon>Tribolium</taxon>
    </lineage>
</organism>
<dbReference type="GO" id="GO:0004712">
    <property type="term" value="F:protein serine/threonine/tyrosine kinase activity"/>
    <property type="evidence" value="ECO:0007669"/>
    <property type="project" value="UniProtKB-EC"/>
</dbReference>
<name>A0A139WP41_TRICA</name>
<keyword evidence="6" id="KW-0418">Kinase</keyword>
<sequence length="728" mass="83112">MLIAIPKEFRKYSKNCQSLRRILRDTCCALDDISSNLQLGKEIKEDLLNQDVIDKLHNKLDTVPTLMVFGQNCHAKALFVNNLLDQIILPLFSNQWRYITFKYGHSKTFKLKAHEKPWVTIPEEDLQRIGDDLCASLEVEICHTLLKDNANIMVPPDCQPDQVHEILNKHMKSVLPVIIYAVSEDILSDSNIQEIRKFKELYNLPFLFVSVSNIGPSQSTESLTESEQHLLECNGGQKTLSKMQNLRDQLVRLGYLNDSDNLKTEELMKRKSYCLDCSLYNTLIHDTQMNEELIVFIHEVLKSSLLKMAALLSEIHSQCLRRFILSAFDMAREIQITPKRILYAQDIELKLYKKLMKIAGEQQEEITGIIQRTLQEMKTNVSDVLEGYNKNDDHQSTKMATLEIQQLVLRRLRNSVATQIVQSVGCLQESFTGTLQRCLESLEKNCHDLEGNLSASDAVKQILSAAYNIDLKSSTSFSVVHTFMDRLRTLLSNFILPWSSSQVQCNVQWQLQHPRIVKLRGSVIDYTYGGGSSPAVLLIMERMTRDLHCGLRNGLSWVVRLRIAIDVVEGIRYLHSQGLVHRDIKLKNVLLDGEDRAKLTDFGFCIPEAMMSGSVVGTPVHMAPELLSGRYDSSVDVYAFGILFWYICAGQVKLPNHFDQFQNKEQLWNSVRKGIRPECLAHFNQACWNLMEQCWAAEPADRPLLGYVQPQLEAIYNSAKAESSDSYS</sequence>
<evidence type="ECO:0000256" key="10">
    <source>
        <dbReference type="ARBA" id="ARBA00042638"/>
    </source>
</evidence>
<accession>A0A139WP41</accession>
<dbReference type="Gene3D" id="1.10.510.10">
    <property type="entry name" value="Transferase(Phosphotransferase) domain 1"/>
    <property type="match status" value="1"/>
</dbReference>